<evidence type="ECO:0000256" key="3">
    <source>
        <dbReference type="ARBA" id="ARBA00022475"/>
    </source>
</evidence>
<keyword evidence="5 8" id="KW-1133">Transmembrane helix</keyword>
<evidence type="ECO:0000256" key="8">
    <source>
        <dbReference type="SAM" id="Phobius"/>
    </source>
</evidence>
<evidence type="ECO:0000259" key="9">
    <source>
        <dbReference type="PROSITE" id="PS50850"/>
    </source>
</evidence>
<dbReference type="PROSITE" id="PS50850">
    <property type="entry name" value="MFS"/>
    <property type="match status" value="1"/>
</dbReference>
<dbReference type="eggNOG" id="COG2814">
    <property type="taxonomic scope" value="Bacteria"/>
</dbReference>
<evidence type="ECO:0000256" key="6">
    <source>
        <dbReference type="ARBA" id="ARBA00023136"/>
    </source>
</evidence>
<dbReference type="Gene3D" id="1.20.1250.20">
    <property type="entry name" value="MFS general substrate transporter like domains"/>
    <property type="match status" value="1"/>
</dbReference>
<dbReference type="HOGENOM" id="CLU_034180_16_0_11"/>
<dbReference type="STRING" id="1032480.MLP_02610"/>
<feature type="transmembrane region" description="Helical" evidence="8">
    <location>
        <begin position="277"/>
        <end position="297"/>
    </location>
</feature>
<dbReference type="AlphaFoldDB" id="F5XHY0"/>
<evidence type="ECO:0000313" key="10">
    <source>
        <dbReference type="EMBL" id="BAK33275.1"/>
    </source>
</evidence>
<dbReference type="SUPFAM" id="SSF103473">
    <property type="entry name" value="MFS general substrate transporter"/>
    <property type="match status" value="1"/>
</dbReference>
<dbReference type="GO" id="GO:0022857">
    <property type="term" value="F:transmembrane transporter activity"/>
    <property type="evidence" value="ECO:0007669"/>
    <property type="project" value="InterPro"/>
</dbReference>
<comment type="subcellular location">
    <subcellularLocation>
        <location evidence="1">Cell membrane</location>
        <topology evidence="1">Multi-pass membrane protein</topology>
    </subcellularLocation>
</comment>
<dbReference type="GO" id="GO:0005886">
    <property type="term" value="C:plasma membrane"/>
    <property type="evidence" value="ECO:0007669"/>
    <property type="project" value="UniProtKB-SubCell"/>
</dbReference>
<feature type="domain" description="Major facilitator superfamily (MFS) profile" evidence="9">
    <location>
        <begin position="30"/>
        <end position="437"/>
    </location>
</feature>
<accession>F5XHY0</accession>
<protein>
    <submittedName>
        <fullName evidence="10">Putative major facilitator superfamily transporter</fullName>
    </submittedName>
</protein>
<dbReference type="RefSeq" id="WP_013861164.1">
    <property type="nucleotide sequence ID" value="NC_015635.1"/>
</dbReference>
<evidence type="ECO:0000256" key="2">
    <source>
        <dbReference type="ARBA" id="ARBA00022448"/>
    </source>
</evidence>
<dbReference type="Pfam" id="PF07690">
    <property type="entry name" value="MFS_1"/>
    <property type="match status" value="1"/>
</dbReference>
<feature type="transmembrane region" description="Helical" evidence="8">
    <location>
        <begin position="414"/>
        <end position="432"/>
    </location>
</feature>
<feature type="transmembrane region" description="Helical" evidence="8">
    <location>
        <begin position="304"/>
        <end position="321"/>
    </location>
</feature>
<gene>
    <name evidence="10" type="ordered locus">MLP_02610</name>
</gene>
<feature type="transmembrane region" description="Helical" evidence="8">
    <location>
        <begin position="189"/>
        <end position="212"/>
    </location>
</feature>
<dbReference type="PANTHER" id="PTHR43266">
    <property type="entry name" value="MACROLIDE-EFFLUX PROTEIN"/>
    <property type="match status" value="1"/>
</dbReference>
<dbReference type="OrthoDB" id="3227279at2"/>
<dbReference type="CDD" id="cd06173">
    <property type="entry name" value="MFS_MefA_like"/>
    <property type="match status" value="1"/>
</dbReference>
<evidence type="ECO:0000256" key="4">
    <source>
        <dbReference type="ARBA" id="ARBA00022692"/>
    </source>
</evidence>
<keyword evidence="11" id="KW-1185">Reference proteome</keyword>
<feature type="transmembrane region" description="Helical" evidence="8">
    <location>
        <begin position="327"/>
        <end position="350"/>
    </location>
</feature>
<name>F5XHY0_MICPN</name>
<reference evidence="10 11" key="1">
    <citation type="submission" date="2011-05" db="EMBL/GenBank/DDBJ databases">
        <title>Whole genome sequence of Microlunatus phosphovorus NM-1.</title>
        <authorList>
            <person name="Hosoyama A."/>
            <person name="Sasaki K."/>
            <person name="Harada T."/>
            <person name="Igarashi R."/>
            <person name="Kawakoshi A."/>
            <person name="Sasagawa M."/>
            <person name="Fukada J."/>
            <person name="Nakamura S."/>
            <person name="Katano Y."/>
            <person name="Hanada S."/>
            <person name="Kamagata Y."/>
            <person name="Nakamura N."/>
            <person name="Yamazaki S."/>
            <person name="Fujita N."/>
        </authorList>
    </citation>
    <scope>NUCLEOTIDE SEQUENCE [LARGE SCALE GENOMIC DNA]</scope>
    <source>
        <strain evidence="11">ATCC 700054 / DSM 10555 / JCM 9379 / NBRC 101784 / NCIMB 13414 / VKM Ac-1990 / NM-1</strain>
    </source>
</reference>
<feature type="transmembrane region" description="Helical" evidence="8">
    <location>
        <begin position="95"/>
        <end position="114"/>
    </location>
</feature>
<organism evidence="10 11">
    <name type="scientific">Microlunatus phosphovorus (strain ATCC 700054 / DSM 10555 / JCM 9379 / NBRC 101784 / NCIMB 13414 / VKM Ac-1990 / NM-1)</name>
    <dbReference type="NCBI Taxonomy" id="1032480"/>
    <lineage>
        <taxon>Bacteria</taxon>
        <taxon>Bacillati</taxon>
        <taxon>Actinomycetota</taxon>
        <taxon>Actinomycetes</taxon>
        <taxon>Propionibacteriales</taxon>
        <taxon>Propionibacteriaceae</taxon>
        <taxon>Microlunatus</taxon>
    </lineage>
</organism>
<keyword evidence="3" id="KW-1003">Cell membrane</keyword>
<dbReference type="InterPro" id="IPR036259">
    <property type="entry name" value="MFS_trans_sf"/>
</dbReference>
<dbReference type="KEGG" id="mph:MLP_02610"/>
<dbReference type="Proteomes" id="UP000007947">
    <property type="component" value="Chromosome"/>
</dbReference>
<keyword evidence="2" id="KW-0813">Transport</keyword>
<feature type="transmembrane region" description="Helical" evidence="8">
    <location>
        <begin position="362"/>
        <end position="384"/>
    </location>
</feature>
<dbReference type="InterPro" id="IPR011701">
    <property type="entry name" value="MFS"/>
</dbReference>
<evidence type="ECO:0000256" key="7">
    <source>
        <dbReference type="SAM" id="MobiDB-lite"/>
    </source>
</evidence>
<evidence type="ECO:0000313" key="11">
    <source>
        <dbReference type="Proteomes" id="UP000007947"/>
    </source>
</evidence>
<feature type="region of interest" description="Disordered" evidence="7">
    <location>
        <begin position="1"/>
        <end position="23"/>
    </location>
</feature>
<feature type="transmembrane region" description="Helical" evidence="8">
    <location>
        <begin position="65"/>
        <end position="88"/>
    </location>
</feature>
<evidence type="ECO:0000256" key="5">
    <source>
        <dbReference type="ARBA" id="ARBA00022989"/>
    </source>
</evidence>
<evidence type="ECO:0000256" key="1">
    <source>
        <dbReference type="ARBA" id="ARBA00004651"/>
    </source>
</evidence>
<dbReference type="InterPro" id="IPR020846">
    <property type="entry name" value="MFS_dom"/>
</dbReference>
<feature type="transmembrane region" description="Helical" evidence="8">
    <location>
        <begin position="30"/>
        <end position="53"/>
    </location>
</feature>
<sequence length="456" mass="47902">MSESTSGSTGATATVPAQPRRAKSPDGFRSFMVIWAAQLVARVGNGLTAFGLAVQVYHQTRSSTAVAVVMLAAFLPGVLLTPLGGVLADRFDRRLLMILGDTFSAIGLVVLLLAFRDGVASTAVVCACVALSSVFTSVMDPAYRATVTDLLTPEQYTRAGGLVQFASAAQFLVSPAIAGLLMAHFGIQLVLVLDITTMIVTTSCMVVVWRGIGSTRPSVRHSIRNDLSVGVGFLIRHRGITVLMVLATLVTFCMGFLQTLLTPMLLELSDEQSLGLVRSLAAVGMLVSSLAISLFTMRHRQSTYLSLSLAMAGVAVAAMGITVDVVWIGIFAFFFFLTLPVLNTSVEVLARASIPNAVQGRVWGLMGLISQLGYIVAYTVSGVLADAVFTPLLTADGALAGSLGRLIGVGSSRGIGLMLVLVAAGLIAVAAVTPRLRSIGELDNHLRQTTAQTKEI</sequence>
<dbReference type="EMBL" id="AP012204">
    <property type="protein sequence ID" value="BAK33275.1"/>
    <property type="molecule type" value="Genomic_DNA"/>
</dbReference>
<feature type="transmembrane region" description="Helical" evidence="8">
    <location>
        <begin position="159"/>
        <end position="183"/>
    </location>
</feature>
<keyword evidence="6 8" id="KW-0472">Membrane</keyword>
<keyword evidence="4 8" id="KW-0812">Transmembrane</keyword>
<feature type="transmembrane region" description="Helical" evidence="8">
    <location>
        <begin position="233"/>
        <end position="257"/>
    </location>
</feature>
<feature type="transmembrane region" description="Helical" evidence="8">
    <location>
        <begin position="120"/>
        <end position="138"/>
    </location>
</feature>
<feature type="compositionally biased region" description="Low complexity" evidence="7">
    <location>
        <begin position="1"/>
        <end position="14"/>
    </location>
</feature>
<dbReference type="PANTHER" id="PTHR43266:SF2">
    <property type="entry name" value="MAJOR FACILITATOR SUPERFAMILY (MFS) PROFILE DOMAIN-CONTAINING PROTEIN"/>
    <property type="match status" value="1"/>
</dbReference>
<proteinExistence type="predicted"/>